<proteinExistence type="predicted"/>
<dbReference type="CDD" id="cd00093">
    <property type="entry name" value="HTH_XRE"/>
    <property type="match status" value="1"/>
</dbReference>
<dbReference type="GO" id="GO:0003677">
    <property type="term" value="F:DNA binding"/>
    <property type="evidence" value="ECO:0007669"/>
    <property type="project" value="UniProtKB-KW"/>
</dbReference>
<dbReference type="KEGG" id="cby:CLM_0986"/>
<dbReference type="InterPro" id="IPR001387">
    <property type="entry name" value="Cro/C1-type_HTH"/>
</dbReference>
<accession>C1FUR3</accession>
<protein>
    <submittedName>
        <fullName evidence="3">HTH domain protein</fullName>
    </submittedName>
</protein>
<dbReference type="Proteomes" id="UP000001374">
    <property type="component" value="Chromosome"/>
</dbReference>
<feature type="domain" description="HTH cro/C1-type" evidence="2">
    <location>
        <begin position="13"/>
        <end position="67"/>
    </location>
</feature>
<gene>
    <name evidence="3" type="ordered locus">CLM_0986</name>
</gene>
<dbReference type="EMBL" id="CP001581">
    <property type="protein sequence ID" value="ACO83528.1"/>
    <property type="molecule type" value="Genomic_DNA"/>
</dbReference>
<dbReference type="InterPro" id="IPR010982">
    <property type="entry name" value="Lambda_DNA-bd_dom_sf"/>
</dbReference>
<evidence type="ECO:0000313" key="4">
    <source>
        <dbReference type="Proteomes" id="UP000001374"/>
    </source>
</evidence>
<dbReference type="PANTHER" id="PTHR46558">
    <property type="entry name" value="TRACRIPTIONAL REGULATORY PROTEIN-RELATED-RELATED"/>
    <property type="match status" value="1"/>
</dbReference>
<name>C1FUR3_CLOBJ</name>
<organism evidence="3 4">
    <name type="scientific">Clostridium botulinum (strain Kyoto / Type A2)</name>
    <dbReference type="NCBI Taxonomy" id="536232"/>
    <lineage>
        <taxon>Bacteria</taxon>
        <taxon>Bacillati</taxon>
        <taxon>Bacillota</taxon>
        <taxon>Clostridia</taxon>
        <taxon>Eubacteriales</taxon>
        <taxon>Clostridiaceae</taxon>
        <taxon>Clostridium</taxon>
    </lineage>
</organism>
<evidence type="ECO:0000259" key="2">
    <source>
        <dbReference type="PROSITE" id="PS50943"/>
    </source>
</evidence>
<evidence type="ECO:0000256" key="1">
    <source>
        <dbReference type="ARBA" id="ARBA00023125"/>
    </source>
</evidence>
<keyword evidence="1" id="KW-0238">DNA-binding</keyword>
<reference evidence="3 4" key="1">
    <citation type="submission" date="2008-10" db="EMBL/GenBank/DDBJ databases">
        <title>Genome sequence of Clostridium botulinum A2 Kyoto.</title>
        <authorList>
            <person name="Shrivastava S."/>
            <person name="Brinkac L.M."/>
            <person name="Brown J.L."/>
            <person name="Bruce D."/>
            <person name="Detter C.C."/>
            <person name="Johnson E.A."/>
            <person name="Munk C.A."/>
            <person name="Smith L.A."/>
            <person name="Smith T.J."/>
            <person name="Sutton G."/>
            <person name="Brettin T.S."/>
        </authorList>
    </citation>
    <scope>NUCLEOTIDE SEQUENCE [LARGE SCALE GENOMIC DNA]</scope>
    <source>
        <strain evidence="4">Kyoto / Type A2</strain>
    </source>
</reference>
<dbReference type="PANTHER" id="PTHR46558:SF11">
    <property type="entry name" value="HTH-TYPE TRANSCRIPTIONAL REGULATOR XRE"/>
    <property type="match status" value="1"/>
</dbReference>
<dbReference type="AlphaFoldDB" id="C1FUR3"/>
<evidence type="ECO:0000313" key="3">
    <source>
        <dbReference type="EMBL" id="ACO83528.1"/>
    </source>
</evidence>
<dbReference type="SUPFAM" id="SSF47413">
    <property type="entry name" value="lambda repressor-like DNA-binding domains"/>
    <property type="match status" value="1"/>
</dbReference>
<dbReference type="Pfam" id="PF01381">
    <property type="entry name" value="HTH_3"/>
    <property type="match status" value="1"/>
</dbReference>
<dbReference type="SMART" id="SM00530">
    <property type="entry name" value="HTH_XRE"/>
    <property type="match status" value="1"/>
</dbReference>
<dbReference type="Gene3D" id="1.10.260.40">
    <property type="entry name" value="lambda repressor-like DNA-binding domains"/>
    <property type="match status" value="1"/>
</dbReference>
<dbReference type="PROSITE" id="PS50943">
    <property type="entry name" value="HTH_CROC1"/>
    <property type="match status" value="1"/>
</dbReference>
<dbReference type="eggNOG" id="COG1476">
    <property type="taxonomic scope" value="Bacteria"/>
</dbReference>
<sequence length="384" mass="44371">MINLRDLNIGKCIIHKRKEKGITQEQLANYIGVSKASVSKWESGSSYPDIVLLPELATYFNISVDELLGYSPQLTKEDIKKIYSKLSHEFAVKPFDEAMEQCNKLIKKYYSCFPFLLSIIQLLLNYSNLIKNDAIKKEIFQQCILLSRRIKEESENISYIKNANTMEALAEMTLGNSEEVIRLLDNKLDPYRGDDVILINAYKMQRKTAEANKVNQILLYNNVINTLALLNNYLSLNMMEPVLFEKIYSQGIEIIDSFQLKDILTNDVFAIHIIATQGYLIEQNKEKAIDALERYINIVCSIQFPLIFKGNEYFTHVGKWLEDNNFIGISTPVDEITIKKNFVNAVVENPAFEPLREDERYNLLVKKLKEKLGEKSECNKYRKS</sequence>
<dbReference type="HOGENOM" id="CLU_056925_1_0_9"/>